<reference evidence="1 2" key="1">
    <citation type="submission" date="2017-08" db="EMBL/GenBank/DDBJ databases">
        <title>Infants hospitalized years apart are colonized by the same room-sourced microbial strains.</title>
        <authorList>
            <person name="Brooks B."/>
            <person name="Olm M.R."/>
            <person name="Firek B.A."/>
            <person name="Baker R."/>
            <person name="Thomas B.C."/>
            <person name="Morowitz M.J."/>
            <person name="Banfield J.F."/>
        </authorList>
    </citation>
    <scope>NUCLEOTIDE SEQUENCE [LARGE SCALE GENOMIC DNA]</scope>
    <source>
        <strain evidence="1">S2_018_000_R3_119</strain>
    </source>
</reference>
<evidence type="ECO:0000313" key="1">
    <source>
        <dbReference type="EMBL" id="PZO68788.1"/>
    </source>
</evidence>
<dbReference type="EMBL" id="QFMX01000204">
    <property type="protein sequence ID" value="PZO68788.1"/>
    <property type="molecule type" value="Genomic_DNA"/>
</dbReference>
<dbReference type="Proteomes" id="UP000249555">
    <property type="component" value="Unassembled WGS sequence"/>
</dbReference>
<sequence>MTDPAPPRIVTVGLGDRAYEILIGANLLDRAGEELGKVLPRARIAVITDENVAAAHLPRLL</sequence>
<accession>A0A2W5ALR3</accession>
<evidence type="ECO:0000313" key="2">
    <source>
        <dbReference type="Proteomes" id="UP000249555"/>
    </source>
</evidence>
<dbReference type="Gene3D" id="3.40.50.1970">
    <property type="match status" value="1"/>
</dbReference>
<dbReference type="AlphaFoldDB" id="A0A2W5ALR3"/>
<name>A0A2W5ALR3_9SPHN</name>
<protein>
    <submittedName>
        <fullName evidence="1">3-dehydroquinate synthase</fullName>
    </submittedName>
</protein>
<comment type="caution">
    <text evidence="1">The sequence shown here is derived from an EMBL/GenBank/DDBJ whole genome shotgun (WGS) entry which is preliminary data.</text>
</comment>
<feature type="non-terminal residue" evidence="1">
    <location>
        <position position="61"/>
    </location>
</feature>
<gene>
    <name evidence="1" type="ORF">DI640_15680</name>
</gene>
<proteinExistence type="predicted"/>
<dbReference type="SUPFAM" id="SSF56796">
    <property type="entry name" value="Dehydroquinate synthase-like"/>
    <property type="match status" value="1"/>
</dbReference>
<organism evidence="1 2">
    <name type="scientific">Sphingomonas taxi</name>
    <dbReference type="NCBI Taxonomy" id="1549858"/>
    <lineage>
        <taxon>Bacteria</taxon>
        <taxon>Pseudomonadati</taxon>
        <taxon>Pseudomonadota</taxon>
        <taxon>Alphaproteobacteria</taxon>
        <taxon>Sphingomonadales</taxon>
        <taxon>Sphingomonadaceae</taxon>
        <taxon>Sphingomonas</taxon>
    </lineage>
</organism>